<feature type="compositionally biased region" description="Basic and acidic residues" evidence="1">
    <location>
        <begin position="140"/>
        <end position="164"/>
    </location>
</feature>
<evidence type="ECO:0000313" key="3">
    <source>
        <dbReference type="Proteomes" id="UP000053105"/>
    </source>
</evidence>
<protein>
    <submittedName>
        <fullName evidence="2">Uncharacterized protein</fullName>
    </submittedName>
</protein>
<feature type="region of interest" description="Disordered" evidence="1">
    <location>
        <begin position="136"/>
        <end position="164"/>
    </location>
</feature>
<reference evidence="2 3" key="1">
    <citation type="submission" date="2015-07" db="EMBL/GenBank/DDBJ databases">
        <title>The genome of Melipona quadrifasciata.</title>
        <authorList>
            <person name="Pan H."/>
            <person name="Kapheim K."/>
        </authorList>
    </citation>
    <scope>NUCLEOTIDE SEQUENCE [LARGE SCALE GENOMIC DNA]</scope>
    <source>
        <strain evidence="2">0111107301</strain>
        <tissue evidence="2">Whole body</tissue>
    </source>
</reference>
<keyword evidence="3" id="KW-1185">Reference proteome</keyword>
<dbReference type="EMBL" id="KQ435797">
    <property type="protein sequence ID" value="KOX73496.1"/>
    <property type="molecule type" value="Genomic_DNA"/>
</dbReference>
<evidence type="ECO:0000313" key="2">
    <source>
        <dbReference type="EMBL" id="KOX73496.1"/>
    </source>
</evidence>
<sequence length="261" mass="30096">MAKEQQYTAEKLYGMIASEKIVEIITINIFNNSELMKLMIIWYMISIDENLSQTRQDTHIETSRGTEWQTLWPNCIVIGHQETLEWSLPLDPSIKDEVSSEEKSRLVKTENKRKLQRKNTNVILNTRVTSNPIASLLKGQDPRSSEISKTRDTHRDFQTRDKRGPKFFGPISRVAVSTPQRSISHDDETTRRGDEKVIHGGKGVQCYEITSSKADRRQMLPLAKHRGVVNCEYNYARSYISLRNAKCVTNSRNIREINTPD</sequence>
<accession>A0A0M8ZZW5</accession>
<name>A0A0M8ZZW5_9HYME</name>
<dbReference type="Proteomes" id="UP000053105">
    <property type="component" value="Unassembled WGS sequence"/>
</dbReference>
<proteinExistence type="predicted"/>
<organism evidence="2 3">
    <name type="scientific">Melipona quadrifasciata</name>
    <dbReference type="NCBI Taxonomy" id="166423"/>
    <lineage>
        <taxon>Eukaryota</taxon>
        <taxon>Metazoa</taxon>
        <taxon>Ecdysozoa</taxon>
        <taxon>Arthropoda</taxon>
        <taxon>Hexapoda</taxon>
        <taxon>Insecta</taxon>
        <taxon>Pterygota</taxon>
        <taxon>Neoptera</taxon>
        <taxon>Endopterygota</taxon>
        <taxon>Hymenoptera</taxon>
        <taxon>Apocrita</taxon>
        <taxon>Aculeata</taxon>
        <taxon>Apoidea</taxon>
        <taxon>Anthophila</taxon>
        <taxon>Apidae</taxon>
        <taxon>Melipona</taxon>
    </lineage>
</organism>
<gene>
    <name evidence="2" type="ORF">WN51_01233</name>
</gene>
<evidence type="ECO:0000256" key="1">
    <source>
        <dbReference type="SAM" id="MobiDB-lite"/>
    </source>
</evidence>
<dbReference type="AlphaFoldDB" id="A0A0M8ZZW5"/>